<dbReference type="Gene3D" id="3.90.1530.10">
    <property type="entry name" value="Conserved hypothetical protein from pyrococcus furiosus pfu- 392566-001, ParB domain"/>
    <property type="match status" value="1"/>
</dbReference>
<dbReference type="InterPro" id="IPR025530">
    <property type="entry name" value="DUF4417"/>
</dbReference>
<dbReference type="Proteomes" id="UP001343724">
    <property type="component" value="Unassembled WGS sequence"/>
</dbReference>
<dbReference type="InterPro" id="IPR036086">
    <property type="entry name" value="ParB/Sulfiredoxin_sf"/>
</dbReference>
<keyword evidence="2" id="KW-1185">Reference proteome</keyword>
<accession>A0ABU6IX72</accession>
<gene>
    <name evidence="1" type="ORF">VJ920_03470</name>
</gene>
<comment type="caution">
    <text evidence="1">The sequence shown here is derived from an EMBL/GenBank/DDBJ whole genome shotgun (WGS) entry which is preliminary data.</text>
</comment>
<dbReference type="EMBL" id="JAYMFH010000003">
    <property type="protein sequence ID" value="MEC4294368.1"/>
    <property type="molecule type" value="Genomic_DNA"/>
</dbReference>
<protein>
    <submittedName>
        <fullName evidence="1">DUF4417 domain-containing protein</fullName>
    </submittedName>
</protein>
<sequence>MRIADMIPYERNAWDNAAGVPAIAESIREFGFRGKIKLRSRENPVIVSGHHRVMALKSLGWDELPDEHIEFCDDLTDDEVAAFRLADNKTGQGGKWNRALEREEIRRLAKKVDMSKLGFDFKAKAKPYGAERLRTDDAYNLREVSALHCAGRYDMPTIEPCDFAPTALLLFNYAKTAKDKAQTLHFFIDDYQFERLWANPAKYLELILSFEAVLTPDFSLYMDMPLPMQQWNEYRRRALGNFWQRAGANVVPTLSWTDGRSYGFCFDGLPRHSTVAVSTVGVKGDGAAMDVWRRGMAEALHVLEPSRVIVYGGLLDFDFGSAEVMDFAANAAFGR</sequence>
<dbReference type="RefSeq" id="WP_326454437.1">
    <property type="nucleotide sequence ID" value="NZ_JAYMFH010000003.1"/>
</dbReference>
<name>A0ABU6IX72_9ACTN</name>
<dbReference type="SUPFAM" id="SSF110849">
    <property type="entry name" value="ParB/Sulfiredoxin"/>
    <property type="match status" value="1"/>
</dbReference>
<evidence type="ECO:0000313" key="1">
    <source>
        <dbReference type="EMBL" id="MEC4294368.1"/>
    </source>
</evidence>
<proteinExistence type="predicted"/>
<dbReference type="Pfam" id="PF14386">
    <property type="entry name" value="DUF4417"/>
    <property type="match status" value="1"/>
</dbReference>
<organism evidence="1 2">
    <name type="scientific">Adlercreutzia shanghongiae</name>
    <dbReference type="NCBI Taxonomy" id="3111773"/>
    <lineage>
        <taxon>Bacteria</taxon>
        <taxon>Bacillati</taxon>
        <taxon>Actinomycetota</taxon>
        <taxon>Coriobacteriia</taxon>
        <taxon>Eggerthellales</taxon>
        <taxon>Eggerthellaceae</taxon>
        <taxon>Adlercreutzia</taxon>
    </lineage>
</organism>
<reference evidence="1 2" key="1">
    <citation type="submission" date="2024-01" db="EMBL/GenBank/DDBJ databases">
        <title>novel species in genus Adlercreutzia.</title>
        <authorList>
            <person name="Liu X."/>
        </authorList>
    </citation>
    <scope>NUCLEOTIDE SEQUENCE [LARGE SCALE GENOMIC DNA]</scope>
    <source>
        <strain evidence="1 2">R22</strain>
    </source>
</reference>
<evidence type="ECO:0000313" key="2">
    <source>
        <dbReference type="Proteomes" id="UP001343724"/>
    </source>
</evidence>